<reference evidence="2 3" key="1">
    <citation type="submission" date="2016-10" db="EMBL/GenBank/DDBJ databases">
        <authorList>
            <person name="de Groot N.N."/>
        </authorList>
    </citation>
    <scope>NUCLEOTIDE SEQUENCE [LARGE SCALE GENOMIC DNA]</scope>
    <source>
        <strain evidence="2 3">CGMCC 4.2023</strain>
    </source>
</reference>
<gene>
    <name evidence="2" type="ORF">SAMN05216223_13119</name>
</gene>
<accession>A0A1H6EAN0</accession>
<dbReference type="EMBL" id="FNVU01000031">
    <property type="protein sequence ID" value="SEG94782.1"/>
    <property type="molecule type" value="Genomic_DNA"/>
</dbReference>
<protein>
    <submittedName>
        <fullName evidence="2">Uncharacterized protein</fullName>
    </submittedName>
</protein>
<keyword evidence="3" id="KW-1185">Reference proteome</keyword>
<evidence type="ECO:0000313" key="2">
    <source>
        <dbReference type="EMBL" id="SEG94782.1"/>
    </source>
</evidence>
<feature type="region of interest" description="Disordered" evidence="1">
    <location>
        <begin position="150"/>
        <end position="229"/>
    </location>
</feature>
<evidence type="ECO:0000256" key="1">
    <source>
        <dbReference type="SAM" id="MobiDB-lite"/>
    </source>
</evidence>
<dbReference type="AlphaFoldDB" id="A0A1H6EAN0"/>
<evidence type="ECO:0000313" key="3">
    <source>
        <dbReference type="Proteomes" id="UP000236754"/>
    </source>
</evidence>
<name>A0A1H6EAN0_9ACTN</name>
<organism evidence="2 3">
    <name type="scientific">Actinacidiphila yanglinensis</name>
    <dbReference type="NCBI Taxonomy" id="310779"/>
    <lineage>
        <taxon>Bacteria</taxon>
        <taxon>Bacillati</taxon>
        <taxon>Actinomycetota</taxon>
        <taxon>Actinomycetes</taxon>
        <taxon>Kitasatosporales</taxon>
        <taxon>Streptomycetaceae</taxon>
        <taxon>Actinacidiphila</taxon>
    </lineage>
</organism>
<dbReference type="Proteomes" id="UP000236754">
    <property type="component" value="Unassembled WGS sequence"/>
</dbReference>
<proteinExistence type="predicted"/>
<sequence length="248" mass="27445">MRSHCLTDPPTPLLGFCDHRPMNDNRDRSELRALVGTVAARLVYLTHREMTPAFERLGMPPIPEDAGSKSQRIGLSLRQIPDAGLPQVARRILDQSDISVNPSIRFQLERPTARLTVLERFPHHIPLPGARVTLQTTTSTPAPFRQIRPWQATSTPATREKVAPGRRAVGPKPLLVTGGGRSPRNRRTSPGRLEDETGVRHGPGNENVEKNVTDEYDDPGRQTATTEPVHPGFGIVRPVSIGIIWPFL</sequence>